<name>A0AAV7A6S1_ENGPU</name>
<reference evidence="1" key="1">
    <citation type="thesis" date="2020" institute="ProQuest LLC" country="789 East Eisenhower Parkway, Ann Arbor, MI, USA">
        <title>Comparative Genomics and Chromosome Evolution.</title>
        <authorList>
            <person name="Mudd A.B."/>
        </authorList>
    </citation>
    <scope>NUCLEOTIDE SEQUENCE</scope>
    <source>
        <strain evidence="1">237g6f4</strain>
        <tissue evidence="1">Blood</tissue>
    </source>
</reference>
<protein>
    <submittedName>
        <fullName evidence="1">Uncharacterized protein</fullName>
    </submittedName>
</protein>
<dbReference type="PANTHER" id="PTHR36960:SF1">
    <property type="entry name" value="SI:DKEY-32E6.3"/>
    <property type="match status" value="1"/>
</dbReference>
<dbReference type="Proteomes" id="UP000824782">
    <property type="component" value="Unassembled WGS sequence"/>
</dbReference>
<evidence type="ECO:0000313" key="2">
    <source>
        <dbReference type="Proteomes" id="UP000824782"/>
    </source>
</evidence>
<comment type="caution">
    <text evidence="1">The sequence shown here is derived from an EMBL/GenBank/DDBJ whole genome shotgun (WGS) entry which is preliminary data.</text>
</comment>
<gene>
    <name evidence="1" type="ORF">GDO81_018389</name>
</gene>
<dbReference type="AlphaFoldDB" id="A0AAV7A6S1"/>
<dbReference type="PANTHER" id="PTHR36960">
    <property type="entry name" value="SI:DKEY-32E6.3"/>
    <property type="match status" value="1"/>
</dbReference>
<evidence type="ECO:0000313" key="1">
    <source>
        <dbReference type="EMBL" id="KAG8557266.1"/>
    </source>
</evidence>
<accession>A0AAV7A6S1</accession>
<proteinExistence type="predicted"/>
<organism evidence="1 2">
    <name type="scientific">Engystomops pustulosus</name>
    <name type="common">Tungara frog</name>
    <name type="synonym">Physalaemus pustulosus</name>
    <dbReference type="NCBI Taxonomy" id="76066"/>
    <lineage>
        <taxon>Eukaryota</taxon>
        <taxon>Metazoa</taxon>
        <taxon>Chordata</taxon>
        <taxon>Craniata</taxon>
        <taxon>Vertebrata</taxon>
        <taxon>Euteleostomi</taxon>
        <taxon>Amphibia</taxon>
        <taxon>Batrachia</taxon>
        <taxon>Anura</taxon>
        <taxon>Neobatrachia</taxon>
        <taxon>Hyloidea</taxon>
        <taxon>Leptodactylidae</taxon>
        <taxon>Leiuperinae</taxon>
        <taxon>Engystomops</taxon>
    </lineage>
</organism>
<keyword evidence="2" id="KW-1185">Reference proteome</keyword>
<dbReference type="EMBL" id="WNYA01000009">
    <property type="protein sequence ID" value="KAG8557266.1"/>
    <property type="molecule type" value="Genomic_DNA"/>
</dbReference>
<sequence>MEDLSCQIVSNGGEEEDEQVGGSSIPPCLPVLPPNKRKLILHLDLNNTILVSDTATGQGPRAALNSYLSTVAWGRISASGEWQLVSDRPSVRSPCDGAINYYTYFGRDGNFVNNKIGQSFRGVYDDHMKMLECPGKADERFTQQGEDGRSYYWILPSFFHMLESLHLEGRQFCVILRTFGVDLPSVLQSVHAALQGKHPQFPQLQQVPLTTDLTVGKIRCSKRDIVVTHGSDRISTKPKERNVYQYFSSMDGIGGFQDHFDWWARNNFQAAGGKPFWIDPTDCNTQHIIIDDNIRLSDQDTIVNCRVLSDQKKGKESRKAPTSELYDICLVQTDLLRAIAEKDYFLDCIRLCEENYEQYLQSFQVE</sequence>